<evidence type="ECO:0000313" key="4">
    <source>
        <dbReference type="Proteomes" id="UP000018888"/>
    </source>
</evidence>
<organism evidence="3 4">
    <name type="scientific">Rhizophagus irregularis (strain DAOM 181602 / DAOM 197198 / MUCL 43194)</name>
    <name type="common">Arbuscular mycorrhizal fungus</name>
    <name type="synonym">Glomus intraradices</name>
    <dbReference type="NCBI Taxonomy" id="747089"/>
    <lineage>
        <taxon>Eukaryota</taxon>
        <taxon>Fungi</taxon>
        <taxon>Fungi incertae sedis</taxon>
        <taxon>Mucoromycota</taxon>
        <taxon>Glomeromycotina</taxon>
        <taxon>Glomeromycetes</taxon>
        <taxon>Glomerales</taxon>
        <taxon>Glomeraceae</taxon>
        <taxon>Rhizophagus</taxon>
    </lineage>
</organism>
<feature type="compositionally biased region" description="Polar residues" evidence="2">
    <location>
        <begin position="349"/>
        <end position="369"/>
    </location>
</feature>
<name>A0A2P4P1I4_RHIID</name>
<feature type="compositionally biased region" description="Basic and acidic residues" evidence="2">
    <location>
        <begin position="596"/>
        <end position="622"/>
    </location>
</feature>
<feature type="compositionally biased region" description="Basic and acidic residues" evidence="2">
    <location>
        <begin position="629"/>
        <end position="639"/>
    </location>
</feature>
<proteinExistence type="predicted"/>
<keyword evidence="4" id="KW-1185">Reference proteome</keyword>
<feature type="coiled-coil region" evidence="1">
    <location>
        <begin position="60"/>
        <end position="103"/>
    </location>
</feature>
<feature type="region of interest" description="Disordered" evidence="2">
    <location>
        <begin position="325"/>
        <end position="377"/>
    </location>
</feature>
<feature type="compositionally biased region" description="Basic residues" evidence="2">
    <location>
        <begin position="582"/>
        <end position="594"/>
    </location>
</feature>
<gene>
    <name evidence="3" type="ORF">GLOIN_2v1789359</name>
</gene>
<keyword evidence="1" id="KW-0175">Coiled coil</keyword>
<evidence type="ECO:0000256" key="1">
    <source>
        <dbReference type="SAM" id="Coils"/>
    </source>
</evidence>
<evidence type="ECO:0000256" key="2">
    <source>
        <dbReference type="SAM" id="MobiDB-lite"/>
    </source>
</evidence>
<dbReference type="Proteomes" id="UP000018888">
    <property type="component" value="Unassembled WGS sequence"/>
</dbReference>
<comment type="caution">
    <text evidence="3">The sequence shown here is derived from an EMBL/GenBank/DDBJ whole genome shotgun (WGS) entry which is preliminary data.</text>
</comment>
<reference evidence="3 4" key="1">
    <citation type="journal article" date="2013" name="Proc. Natl. Acad. Sci. U.S.A.">
        <title>Genome of an arbuscular mycorrhizal fungus provides insight into the oldest plant symbiosis.</title>
        <authorList>
            <person name="Tisserant E."/>
            <person name="Malbreil M."/>
            <person name="Kuo A."/>
            <person name="Kohler A."/>
            <person name="Symeonidi A."/>
            <person name="Balestrini R."/>
            <person name="Charron P."/>
            <person name="Duensing N."/>
            <person name="Frei Dit Frey N."/>
            <person name="Gianinazzi-Pearson V."/>
            <person name="Gilbert L.B."/>
            <person name="Handa Y."/>
            <person name="Herr J.R."/>
            <person name="Hijri M."/>
            <person name="Koul R."/>
            <person name="Kawaguchi M."/>
            <person name="Krajinski F."/>
            <person name="Lammers P.J."/>
            <person name="Masclaux F.G."/>
            <person name="Murat C."/>
            <person name="Morin E."/>
            <person name="Ndikumana S."/>
            <person name="Pagni M."/>
            <person name="Petitpierre D."/>
            <person name="Requena N."/>
            <person name="Rosikiewicz P."/>
            <person name="Riley R."/>
            <person name="Saito K."/>
            <person name="San Clemente H."/>
            <person name="Shapiro H."/>
            <person name="van Tuinen D."/>
            <person name="Becard G."/>
            <person name="Bonfante P."/>
            <person name="Paszkowski U."/>
            <person name="Shachar-Hill Y.Y."/>
            <person name="Tuskan G.A."/>
            <person name="Young P.W."/>
            <person name="Sanders I.R."/>
            <person name="Henrissat B."/>
            <person name="Rensing S.A."/>
            <person name="Grigoriev I.V."/>
            <person name="Corradi N."/>
            <person name="Roux C."/>
            <person name="Martin F."/>
        </authorList>
    </citation>
    <scope>NUCLEOTIDE SEQUENCE [LARGE SCALE GENOMIC DNA]</scope>
    <source>
        <strain evidence="3 4">DAOM 197198</strain>
    </source>
</reference>
<reference evidence="3 4" key="2">
    <citation type="journal article" date="2018" name="New Phytol.">
        <title>High intraspecific genome diversity in the model arbuscular mycorrhizal symbiont Rhizophagus irregularis.</title>
        <authorList>
            <person name="Chen E.C.H."/>
            <person name="Morin E."/>
            <person name="Beaudet D."/>
            <person name="Noel J."/>
            <person name="Yildirir G."/>
            <person name="Ndikumana S."/>
            <person name="Charron P."/>
            <person name="St-Onge C."/>
            <person name="Giorgi J."/>
            <person name="Kruger M."/>
            <person name="Marton T."/>
            <person name="Ropars J."/>
            <person name="Grigoriev I.V."/>
            <person name="Hainaut M."/>
            <person name="Henrissat B."/>
            <person name="Roux C."/>
            <person name="Martin F."/>
            <person name="Corradi N."/>
        </authorList>
    </citation>
    <scope>NUCLEOTIDE SEQUENCE [LARGE SCALE GENOMIC DNA]</scope>
    <source>
        <strain evidence="3 4">DAOM 197198</strain>
    </source>
</reference>
<sequence>MFKDLTEFMFWPILYCALLHQSRDPVTLFHNYELVTGTFPEHFWNPIYKVENAKLRQIIEENARRNAKNAEHKIRIEELKKNSVDISAENAKLKAKLAKLKHDFNFSNLTRPQQPQHITNMQNLCFVEEEDISAPINRSPDDNANIKPSKEEMMISFLDEVNKKIVSDGIRQRKRDEKLAKVESIFPEKASEDSSTKCSNTMGELGSNSLDVYLKQSVRSYDSSAAKMETTFFLLYKKLFDAKNFADPSEKQVDPKSNAVSRILNMEVKAQLPADTSVALLWKKIKQAKKLWKLFDAIGIDKIYRIHSFSVSKSSTCAQPKDTLLSDEKNSELSHPDLSSGSDKENSELSHTNTSEEQTSSKSGVNISPASRPMSKKNSTYDWSYFHNKILDQYFNLYRECSSENFDYYGITDETSCGNYICPLCKLGHNDEEIEGREIGLEPWQLSEVHKSEVIIHQKTKYPIYLFPPPFLRNNYNFASPQPWSSPCSICNGKHRNYGLHGSWYCENGNQFPYNPELAKFYSQDKLEENQKRGSYSTGADKTVQLAKIKSKNLQEHTTTVVEFHRNITEDLTTINHDVKTTKRKSTRKRKSIRYRYTESSDENHSSDPDYTEKSERKQESRRSKRLREKANCDDMDKGDIIVETSEDKNTSRPAQPTMISNTSEDTTLCEITPSTPQQLNTSEDFATSHESTPCPTVHSATSTLIATPNKPIITKATYDEFSAHIICAFNTTIHLVKETIEEPMYERVRNMLQSRNKLAMKIIKHQKRIDLCSLYDVRYWTLSLGLDI</sequence>
<dbReference type="VEuPathDB" id="FungiDB:RhiirFUN_013697"/>
<accession>A0A2P4P1I4</accession>
<dbReference type="AlphaFoldDB" id="A0A2P4P1I4"/>
<evidence type="ECO:0000313" key="3">
    <source>
        <dbReference type="EMBL" id="POG59232.1"/>
    </source>
</evidence>
<protein>
    <submittedName>
        <fullName evidence="3">Uncharacterized protein</fullName>
    </submittedName>
</protein>
<dbReference type="EMBL" id="AUPC02000463">
    <property type="protein sequence ID" value="POG59232.1"/>
    <property type="molecule type" value="Genomic_DNA"/>
</dbReference>
<dbReference type="VEuPathDB" id="FungiDB:RhiirFUN_013567"/>
<feature type="region of interest" description="Disordered" evidence="2">
    <location>
        <begin position="579"/>
        <end position="639"/>
    </location>
</feature>
<feature type="compositionally biased region" description="Basic and acidic residues" evidence="2">
    <location>
        <begin position="325"/>
        <end position="335"/>
    </location>
</feature>